<dbReference type="InterPro" id="IPR011051">
    <property type="entry name" value="RmlC_Cupin_sf"/>
</dbReference>
<proteinExistence type="inferred from homology"/>
<sequence length="186" mass="21085">MEIINTEIPNLIIIKPEVYTDPRGYFLESFSEKRYKEAGINAQFIQDNISKSSYGVIRGLHYQLAPYSQSKLVSVIEGTILDVAVDLRKNSPTFGQHFAIELSEENKLQFYIPQGFAHGFSVLSESAVVVYKCDNYFSQEAERGIAYNDANLNIDWKIPAEKAIISSKDSILPSFKEAEHNFVYSI</sequence>
<comment type="subunit">
    <text evidence="5">Homodimer.</text>
</comment>
<evidence type="ECO:0000313" key="7">
    <source>
        <dbReference type="Proteomes" id="UP000721861"/>
    </source>
</evidence>
<accession>A0ABS5K7A1</accession>
<dbReference type="CDD" id="cd00438">
    <property type="entry name" value="cupin_RmlC"/>
    <property type="match status" value="1"/>
</dbReference>
<dbReference type="Gene3D" id="2.60.120.10">
    <property type="entry name" value="Jelly Rolls"/>
    <property type="match status" value="1"/>
</dbReference>
<evidence type="ECO:0000256" key="2">
    <source>
        <dbReference type="ARBA" id="ARBA00001997"/>
    </source>
</evidence>
<organism evidence="6 7">
    <name type="scientific">Carboxylicivirga mesophila</name>
    <dbReference type="NCBI Taxonomy" id="1166478"/>
    <lineage>
        <taxon>Bacteria</taxon>
        <taxon>Pseudomonadati</taxon>
        <taxon>Bacteroidota</taxon>
        <taxon>Bacteroidia</taxon>
        <taxon>Marinilabiliales</taxon>
        <taxon>Marinilabiliaceae</taxon>
        <taxon>Carboxylicivirga</taxon>
    </lineage>
</organism>
<comment type="function">
    <text evidence="2 5">Catalyzes the epimerization of the C3' and C5'positions of dTDP-6-deoxy-D-xylo-4-hexulose, forming dTDP-6-deoxy-L-lyxo-4-hexulose.</text>
</comment>
<protein>
    <recommendedName>
        <fullName evidence="4 5">dTDP-4-dehydrorhamnose 3,5-epimerase</fullName>
        <ecNumber evidence="3 5">5.1.3.13</ecNumber>
    </recommendedName>
    <alternativeName>
        <fullName evidence="5">Thymidine diphospho-4-keto-rhamnose 3,5-epimerase</fullName>
    </alternativeName>
</protein>
<comment type="caution">
    <text evidence="6">The sequence shown here is derived from an EMBL/GenBank/DDBJ whole genome shotgun (WGS) entry which is preliminary data.</text>
</comment>
<reference evidence="6 7" key="1">
    <citation type="journal article" date="2014" name="Int. J. Syst. Evol. Microbiol.">
        <title>Carboxylicivirga gen. nov. in the family Marinilabiliaceae with two novel species, Carboxylicivirga mesophila sp. nov. and Carboxylicivirga taeanensis sp. nov., and reclassification of Cytophaga fermentans as Saccharicrinis fermentans gen. nov., comb. nov.</title>
        <authorList>
            <person name="Yang S.H."/>
            <person name="Seo H.S."/>
            <person name="Woo J.H."/>
            <person name="Oh H.M."/>
            <person name="Jang H."/>
            <person name="Lee J.H."/>
            <person name="Kim S.J."/>
            <person name="Kwon K.K."/>
        </authorList>
    </citation>
    <scope>NUCLEOTIDE SEQUENCE [LARGE SCALE GENOMIC DNA]</scope>
    <source>
        <strain evidence="6 7">JCM 18290</strain>
    </source>
</reference>
<evidence type="ECO:0000313" key="6">
    <source>
        <dbReference type="EMBL" id="MBS2210860.1"/>
    </source>
</evidence>
<comment type="catalytic activity">
    <reaction evidence="1 5">
        <text>dTDP-4-dehydro-6-deoxy-alpha-D-glucose = dTDP-4-dehydro-beta-L-rhamnose</text>
        <dbReference type="Rhea" id="RHEA:16969"/>
        <dbReference type="ChEBI" id="CHEBI:57649"/>
        <dbReference type="ChEBI" id="CHEBI:62830"/>
        <dbReference type="EC" id="5.1.3.13"/>
    </reaction>
</comment>
<dbReference type="InterPro" id="IPR000888">
    <property type="entry name" value="RmlC-like"/>
</dbReference>
<dbReference type="EC" id="5.1.3.13" evidence="3 5"/>
<dbReference type="SUPFAM" id="SSF51182">
    <property type="entry name" value="RmlC-like cupins"/>
    <property type="match status" value="1"/>
</dbReference>
<dbReference type="PANTHER" id="PTHR21047">
    <property type="entry name" value="DTDP-6-DEOXY-D-GLUCOSE-3,5 EPIMERASE"/>
    <property type="match status" value="1"/>
</dbReference>
<dbReference type="RefSeq" id="WP_212226563.1">
    <property type="nucleotide sequence ID" value="NZ_JAGUCN010000004.1"/>
</dbReference>
<dbReference type="GO" id="GO:0008830">
    <property type="term" value="F:dTDP-4-dehydrorhamnose 3,5-epimerase activity"/>
    <property type="evidence" value="ECO:0007669"/>
    <property type="project" value="UniProtKB-EC"/>
</dbReference>
<gene>
    <name evidence="6" type="primary">rfbC</name>
    <name evidence="6" type="ORF">KEM09_05590</name>
</gene>
<evidence type="ECO:0000256" key="1">
    <source>
        <dbReference type="ARBA" id="ARBA00001298"/>
    </source>
</evidence>
<evidence type="ECO:0000256" key="5">
    <source>
        <dbReference type="RuleBase" id="RU364069"/>
    </source>
</evidence>
<name>A0ABS5K7A1_9BACT</name>
<evidence type="ECO:0000256" key="4">
    <source>
        <dbReference type="ARBA" id="ARBA00019595"/>
    </source>
</evidence>
<dbReference type="InterPro" id="IPR014710">
    <property type="entry name" value="RmlC-like_jellyroll"/>
</dbReference>
<dbReference type="NCBIfam" id="TIGR01221">
    <property type="entry name" value="rmlC"/>
    <property type="match status" value="1"/>
</dbReference>
<dbReference type="EMBL" id="JAGUCN010000004">
    <property type="protein sequence ID" value="MBS2210860.1"/>
    <property type="molecule type" value="Genomic_DNA"/>
</dbReference>
<keyword evidence="5 6" id="KW-0413">Isomerase</keyword>
<dbReference type="PANTHER" id="PTHR21047:SF2">
    <property type="entry name" value="THYMIDINE DIPHOSPHO-4-KETO-RHAMNOSE 3,5-EPIMERASE"/>
    <property type="match status" value="1"/>
</dbReference>
<comment type="similarity">
    <text evidence="5">Belongs to the dTDP-4-dehydrorhamnose 3,5-epimerase family.</text>
</comment>
<evidence type="ECO:0000256" key="3">
    <source>
        <dbReference type="ARBA" id="ARBA00012098"/>
    </source>
</evidence>
<keyword evidence="7" id="KW-1185">Reference proteome</keyword>
<dbReference type="Proteomes" id="UP000721861">
    <property type="component" value="Unassembled WGS sequence"/>
</dbReference>
<dbReference type="Pfam" id="PF00908">
    <property type="entry name" value="dTDP_sugar_isom"/>
    <property type="match status" value="1"/>
</dbReference>
<comment type="pathway">
    <text evidence="5">Carbohydrate biosynthesis; dTDP-L-rhamnose biosynthesis.</text>
</comment>